<organism evidence="2 3">
    <name type="scientific">Zancudomyces culisetae</name>
    <name type="common">Gut fungus</name>
    <name type="synonym">Smittium culisetae</name>
    <dbReference type="NCBI Taxonomy" id="1213189"/>
    <lineage>
        <taxon>Eukaryota</taxon>
        <taxon>Fungi</taxon>
        <taxon>Fungi incertae sedis</taxon>
        <taxon>Zoopagomycota</taxon>
        <taxon>Kickxellomycotina</taxon>
        <taxon>Harpellomycetes</taxon>
        <taxon>Harpellales</taxon>
        <taxon>Legeriomycetaceae</taxon>
        <taxon>Zancudomyces</taxon>
    </lineage>
</organism>
<evidence type="ECO:0000313" key="2">
    <source>
        <dbReference type="EMBL" id="OMH84324.1"/>
    </source>
</evidence>
<evidence type="ECO:0000313" key="3">
    <source>
        <dbReference type="Proteomes" id="UP000188320"/>
    </source>
</evidence>
<reference evidence="3" key="1">
    <citation type="submission" date="2017-01" db="EMBL/GenBank/DDBJ databases">
        <authorList>
            <person name="Wang Y."/>
            <person name="White M."/>
            <person name="Kvist S."/>
            <person name="Moncalvo J.-M."/>
        </authorList>
    </citation>
    <scope>NUCLEOTIDE SEQUENCE [LARGE SCALE GENOMIC DNA]</scope>
    <source>
        <strain evidence="3">COL-18-3</strain>
    </source>
</reference>
<protein>
    <submittedName>
        <fullName evidence="2">Uncharacterized protein</fullName>
    </submittedName>
</protein>
<feature type="compositionally biased region" description="Basic and acidic residues" evidence="1">
    <location>
        <begin position="93"/>
        <end position="108"/>
    </location>
</feature>
<comment type="caution">
    <text evidence="2">The sequence shown here is derived from an EMBL/GenBank/DDBJ whole genome shotgun (WGS) entry which is preliminary data.</text>
</comment>
<name>A0A1R1PTQ2_ZANCU</name>
<feature type="compositionally biased region" description="Low complexity" evidence="1">
    <location>
        <begin position="130"/>
        <end position="139"/>
    </location>
</feature>
<dbReference type="EMBL" id="LSSK01000213">
    <property type="protein sequence ID" value="OMH84324.1"/>
    <property type="molecule type" value="Genomic_DNA"/>
</dbReference>
<accession>A0A1R1PTQ2</accession>
<gene>
    <name evidence="2" type="ORF">AX774_g2155</name>
</gene>
<dbReference type="Proteomes" id="UP000188320">
    <property type="component" value="Unassembled WGS sequence"/>
</dbReference>
<sequence>MESEKRSGESATNTENSRKRKEREEVDESVNGIDKQNTSVKGEGVDASTNTSTNASASGGGSGNGNTGESANANAGTSASTSTNVASGDEETRETKRGRLDEEAENKRTTVQTKPQTHAPVKKRKGASAGGAVSSSAKR</sequence>
<feature type="compositionally biased region" description="Low complexity" evidence="1">
    <location>
        <begin position="47"/>
        <end position="57"/>
    </location>
</feature>
<keyword evidence="3" id="KW-1185">Reference proteome</keyword>
<proteinExistence type="predicted"/>
<feature type="region of interest" description="Disordered" evidence="1">
    <location>
        <begin position="1"/>
        <end position="139"/>
    </location>
</feature>
<evidence type="ECO:0000256" key="1">
    <source>
        <dbReference type="SAM" id="MobiDB-lite"/>
    </source>
</evidence>
<feature type="compositionally biased region" description="Low complexity" evidence="1">
    <location>
        <begin position="67"/>
        <end position="87"/>
    </location>
</feature>
<dbReference type="AlphaFoldDB" id="A0A1R1PTQ2"/>